<dbReference type="RefSeq" id="WP_172310825.1">
    <property type="nucleotide sequence ID" value="NZ_WOEY01000057.1"/>
</dbReference>
<dbReference type="EMBL" id="WOEY01000057">
    <property type="protein sequence ID" value="NPT42326.1"/>
    <property type="molecule type" value="Genomic_DNA"/>
</dbReference>
<proteinExistence type="predicted"/>
<organism evidence="1 2">
    <name type="scientific">Paraburkholderia solitsugae</name>
    <dbReference type="NCBI Taxonomy" id="2675748"/>
    <lineage>
        <taxon>Bacteria</taxon>
        <taxon>Pseudomonadati</taxon>
        <taxon>Pseudomonadota</taxon>
        <taxon>Betaproteobacteria</taxon>
        <taxon>Burkholderiales</taxon>
        <taxon>Burkholderiaceae</taxon>
        <taxon>Paraburkholderia</taxon>
    </lineage>
</organism>
<accession>A0ABX2BQX0</accession>
<comment type="caution">
    <text evidence="1">The sequence shown here is derived from an EMBL/GenBank/DDBJ whole genome shotgun (WGS) entry which is preliminary data.</text>
</comment>
<dbReference type="Proteomes" id="UP000652198">
    <property type="component" value="Unassembled WGS sequence"/>
</dbReference>
<keyword evidence="2" id="KW-1185">Reference proteome</keyword>
<sequence>MKTYRYDGDVTANEVHDKAREAVKATRLKGGIIVTESAGSVVSGLKRA</sequence>
<name>A0ABX2BQX0_9BURK</name>
<protein>
    <submittedName>
        <fullName evidence="1">Uncharacterized protein</fullName>
    </submittedName>
</protein>
<gene>
    <name evidence="1" type="ORF">GNZ12_13595</name>
</gene>
<evidence type="ECO:0000313" key="1">
    <source>
        <dbReference type="EMBL" id="NPT42326.1"/>
    </source>
</evidence>
<reference evidence="1 2" key="1">
    <citation type="submission" date="2019-11" db="EMBL/GenBank/DDBJ databases">
        <title>Metabolism of dissolved organic matter in forest soils.</title>
        <authorList>
            <person name="Cyle K.T."/>
            <person name="Wilhelm R.C."/>
            <person name="Martinez C.E."/>
        </authorList>
    </citation>
    <scope>NUCLEOTIDE SEQUENCE [LARGE SCALE GENOMIC DNA]</scope>
    <source>
        <strain evidence="1 2">1N</strain>
    </source>
</reference>
<evidence type="ECO:0000313" key="2">
    <source>
        <dbReference type="Proteomes" id="UP000652198"/>
    </source>
</evidence>